<dbReference type="AlphaFoldDB" id="A0A0S7XS25"/>
<evidence type="ECO:0000313" key="2">
    <source>
        <dbReference type="EMBL" id="KPJ65232.1"/>
    </source>
</evidence>
<evidence type="ECO:0000313" key="3">
    <source>
        <dbReference type="Proteomes" id="UP000051861"/>
    </source>
</evidence>
<accession>A0A0S7XS25</accession>
<dbReference type="PANTHER" id="PTHR47099">
    <property type="entry name" value="METHYLCOBAMIDE:COM METHYLTRANSFERASE MTBA"/>
    <property type="match status" value="1"/>
</dbReference>
<dbReference type="InterPro" id="IPR052024">
    <property type="entry name" value="Methanogen_methyltrans"/>
</dbReference>
<name>A0A0S7XS25_UNCSA</name>
<dbReference type="Pfam" id="PF01208">
    <property type="entry name" value="URO-D"/>
    <property type="match status" value="1"/>
</dbReference>
<dbReference type="GO" id="GO:0006779">
    <property type="term" value="P:porphyrin-containing compound biosynthetic process"/>
    <property type="evidence" value="ECO:0007669"/>
    <property type="project" value="InterPro"/>
</dbReference>
<proteinExistence type="predicted"/>
<feature type="domain" description="Uroporphyrinogen decarboxylase (URO-D)" evidence="1">
    <location>
        <begin position="105"/>
        <end position="349"/>
    </location>
</feature>
<dbReference type="Proteomes" id="UP000051861">
    <property type="component" value="Unassembled WGS sequence"/>
</dbReference>
<protein>
    <recommendedName>
        <fullName evidence="1">Uroporphyrinogen decarboxylase (URO-D) domain-containing protein</fullName>
    </recommendedName>
</protein>
<dbReference type="InterPro" id="IPR000257">
    <property type="entry name" value="Uroporphyrinogen_deCOase"/>
</dbReference>
<comment type="caution">
    <text evidence="2">The sequence shown here is derived from an EMBL/GenBank/DDBJ whole genome shotgun (WGS) entry which is preliminary data.</text>
</comment>
<dbReference type="EMBL" id="LIZX01000128">
    <property type="protein sequence ID" value="KPJ65232.1"/>
    <property type="molecule type" value="Genomic_DNA"/>
</dbReference>
<dbReference type="PANTHER" id="PTHR47099:SF1">
    <property type="entry name" value="METHYLCOBAMIDE:COM METHYLTRANSFERASE MTBA"/>
    <property type="match status" value="1"/>
</dbReference>
<dbReference type="SUPFAM" id="SSF51726">
    <property type="entry name" value="UROD/MetE-like"/>
    <property type="match status" value="1"/>
</dbReference>
<dbReference type="Gene3D" id="3.20.20.210">
    <property type="match status" value="1"/>
</dbReference>
<reference evidence="2 3" key="1">
    <citation type="journal article" date="2015" name="Microbiome">
        <title>Genomic resolution of linkages in carbon, nitrogen, and sulfur cycling among widespread estuary sediment bacteria.</title>
        <authorList>
            <person name="Baker B.J."/>
            <person name="Lazar C.S."/>
            <person name="Teske A.P."/>
            <person name="Dick G.J."/>
        </authorList>
    </citation>
    <scope>NUCLEOTIDE SEQUENCE [LARGE SCALE GENOMIC DNA]</scope>
    <source>
        <strain evidence="2">DG_54_3</strain>
    </source>
</reference>
<evidence type="ECO:0000259" key="1">
    <source>
        <dbReference type="Pfam" id="PF01208"/>
    </source>
</evidence>
<dbReference type="GO" id="GO:0004853">
    <property type="term" value="F:uroporphyrinogen decarboxylase activity"/>
    <property type="evidence" value="ECO:0007669"/>
    <property type="project" value="InterPro"/>
</dbReference>
<sequence>MSIGHMLLQTGFSPSEFWFSSELFAEGLVRLRKAYAFDGILISLHGHFPDWEKNIQSIEMKENEEVITWKNGGRTEFPSDDLPRHYSSQPAPPPSLSEFDPAVILEDMDHIPVSQGLKFSIDPEHKYDVFKIIQEKAGAEFSIHGEVTSPFDYFLDLFGFKQALMSLTQNPPKCIEILQRLTDGVKKIAIEMTDQKVDAIKISSPYAGQGFISPEFYQLYVLPYESQIAQAIRVRNVHAYIHTCGAIGDRLEMMVDSGISGLECLDPPPLGNVELADAKKRVGHKVFIKGNIDPVNILLYGSQKAIREEAEYRIGVGKPGGGFILSTACSIAPHTKKENIQILYEVAEEKGYY</sequence>
<dbReference type="InterPro" id="IPR038071">
    <property type="entry name" value="UROD/MetE-like_sf"/>
</dbReference>
<organism evidence="2 3">
    <name type="scientific">candidate division WOR-1 bacterium DG_54_3</name>
    <dbReference type="NCBI Taxonomy" id="1703775"/>
    <lineage>
        <taxon>Bacteria</taxon>
        <taxon>Bacillati</taxon>
        <taxon>Saganbacteria</taxon>
    </lineage>
</organism>
<gene>
    <name evidence="2" type="ORF">AMJ44_10710</name>
</gene>